<evidence type="ECO:0000313" key="4">
    <source>
        <dbReference type="Proteomes" id="UP000663829"/>
    </source>
</evidence>
<evidence type="ECO:0000313" key="2">
    <source>
        <dbReference type="EMBL" id="CAF1289853.1"/>
    </source>
</evidence>
<protein>
    <submittedName>
        <fullName evidence="2">Uncharacterized protein</fullName>
    </submittedName>
</protein>
<dbReference type="Proteomes" id="UP000681722">
    <property type="component" value="Unassembled WGS sequence"/>
</dbReference>
<proteinExistence type="predicted"/>
<name>A0A815D7K9_9BILA</name>
<keyword evidence="1" id="KW-0732">Signal</keyword>
<dbReference type="EMBL" id="CAJNOQ010012003">
    <property type="protein sequence ID" value="CAF1289853.1"/>
    <property type="molecule type" value="Genomic_DNA"/>
</dbReference>
<accession>A0A815D7K9</accession>
<dbReference type="AlphaFoldDB" id="A0A815D7K9"/>
<feature type="signal peptide" evidence="1">
    <location>
        <begin position="1"/>
        <end position="17"/>
    </location>
</feature>
<reference evidence="2" key="1">
    <citation type="submission" date="2021-02" db="EMBL/GenBank/DDBJ databases">
        <authorList>
            <person name="Nowell W R."/>
        </authorList>
    </citation>
    <scope>NUCLEOTIDE SEQUENCE</scope>
</reference>
<comment type="caution">
    <text evidence="2">The sequence shown here is derived from an EMBL/GenBank/DDBJ whole genome shotgun (WGS) entry which is preliminary data.</text>
</comment>
<feature type="chain" id="PRO_5036411431" evidence="1">
    <location>
        <begin position="18"/>
        <end position="279"/>
    </location>
</feature>
<dbReference type="Proteomes" id="UP000663829">
    <property type="component" value="Unassembled WGS sequence"/>
</dbReference>
<evidence type="ECO:0000256" key="1">
    <source>
        <dbReference type="SAM" id="SignalP"/>
    </source>
</evidence>
<keyword evidence="4" id="KW-1185">Reference proteome</keyword>
<sequence length="279" mass="31423">MKVFILLLFCTVTTIHATTGVIQNITIVDEIDHPVVFLAYKVNARQLQPFIDRRLKVATFTDGYAYLIIAVNNITLAPNLFDTISITALGTRIFTIVSYQNKLKRTILHLEVEDLLSSILCEPFIEFPYGCTVVPDIKSKLNNQTSKYEFTIKSFNPTTLQTIDFQLNMTFDTTKSLNYNDQSTLTGFVLNNITNSQFIQSLYSKGTKVLESSILLAIGNYYDSRFTVVHPCKTERINSNFIAAAIGKMNGLNELEPDLCIYSPYYSFKATAAIPMLSP</sequence>
<dbReference type="EMBL" id="CAJOBC010032154">
    <property type="protein sequence ID" value="CAF4094823.1"/>
    <property type="molecule type" value="Genomic_DNA"/>
</dbReference>
<organism evidence="2 4">
    <name type="scientific">Didymodactylos carnosus</name>
    <dbReference type="NCBI Taxonomy" id="1234261"/>
    <lineage>
        <taxon>Eukaryota</taxon>
        <taxon>Metazoa</taxon>
        <taxon>Spiralia</taxon>
        <taxon>Gnathifera</taxon>
        <taxon>Rotifera</taxon>
        <taxon>Eurotatoria</taxon>
        <taxon>Bdelloidea</taxon>
        <taxon>Philodinida</taxon>
        <taxon>Philodinidae</taxon>
        <taxon>Didymodactylos</taxon>
    </lineage>
</organism>
<evidence type="ECO:0000313" key="3">
    <source>
        <dbReference type="EMBL" id="CAF4094823.1"/>
    </source>
</evidence>
<gene>
    <name evidence="2" type="ORF">GPM918_LOCUS27978</name>
    <name evidence="3" type="ORF">SRO942_LOCUS28412</name>
</gene>